<dbReference type="AlphaFoldDB" id="A0AAN8Z0E3"/>
<evidence type="ECO:0000313" key="1">
    <source>
        <dbReference type="EMBL" id="KAK6921809.1"/>
    </source>
</evidence>
<protein>
    <recommendedName>
        <fullName evidence="3">Nudix hydrolase domain-containing protein</fullName>
    </recommendedName>
</protein>
<keyword evidence="2" id="KW-1185">Reference proteome</keyword>
<reference evidence="1 2" key="1">
    <citation type="submission" date="2023-12" db="EMBL/GenBank/DDBJ databases">
        <title>A high-quality genome assembly for Dillenia turbinata (Dilleniales).</title>
        <authorList>
            <person name="Chanderbali A."/>
        </authorList>
    </citation>
    <scope>NUCLEOTIDE SEQUENCE [LARGE SCALE GENOMIC DNA]</scope>
    <source>
        <strain evidence="1">LSX21</strain>
        <tissue evidence="1">Leaf</tissue>
    </source>
</reference>
<proteinExistence type="predicted"/>
<comment type="caution">
    <text evidence="1">The sequence shown here is derived from an EMBL/GenBank/DDBJ whole genome shotgun (WGS) entry which is preliminary data.</text>
</comment>
<evidence type="ECO:0000313" key="2">
    <source>
        <dbReference type="Proteomes" id="UP001370490"/>
    </source>
</evidence>
<evidence type="ECO:0008006" key="3">
    <source>
        <dbReference type="Google" id="ProtNLM"/>
    </source>
</evidence>
<dbReference type="GO" id="GO:0035539">
    <property type="term" value="F:8-oxo-7,8-dihydrodeoxyguanosine triphosphate pyrophosphatase activity"/>
    <property type="evidence" value="ECO:0007669"/>
    <property type="project" value="TreeGrafter"/>
</dbReference>
<dbReference type="Proteomes" id="UP001370490">
    <property type="component" value="Unassembled WGS sequence"/>
</dbReference>
<dbReference type="SUPFAM" id="SSF55811">
    <property type="entry name" value="Nudix"/>
    <property type="match status" value="1"/>
</dbReference>
<accession>A0AAN8Z0E3</accession>
<dbReference type="GO" id="GO:0005829">
    <property type="term" value="C:cytosol"/>
    <property type="evidence" value="ECO:0007669"/>
    <property type="project" value="TreeGrafter"/>
</dbReference>
<dbReference type="PANTHER" id="PTHR16099:SF5">
    <property type="entry name" value="NUCLEOTIDE TRIPHOSPHATE DIPHOSPHATASE NUDT15"/>
    <property type="match status" value="1"/>
</dbReference>
<gene>
    <name evidence="1" type="ORF">RJ641_012316</name>
</gene>
<dbReference type="PANTHER" id="PTHR16099">
    <property type="entry name" value="8-OXO-DGTP DIPHOSPHATES NUDT15"/>
    <property type="match status" value="1"/>
</dbReference>
<organism evidence="1 2">
    <name type="scientific">Dillenia turbinata</name>
    <dbReference type="NCBI Taxonomy" id="194707"/>
    <lineage>
        <taxon>Eukaryota</taxon>
        <taxon>Viridiplantae</taxon>
        <taxon>Streptophyta</taxon>
        <taxon>Embryophyta</taxon>
        <taxon>Tracheophyta</taxon>
        <taxon>Spermatophyta</taxon>
        <taxon>Magnoliopsida</taxon>
        <taxon>eudicotyledons</taxon>
        <taxon>Gunneridae</taxon>
        <taxon>Pentapetalae</taxon>
        <taxon>Dilleniales</taxon>
        <taxon>Dilleniaceae</taxon>
        <taxon>Dillenia</taxon>
    </lineage>
</organism>
<sequence length="101" mass="11032">MHKQKQPRRHLEPKQVPIRDCPECPNLNAGASAYTKQAFPVFTTSHSQISKEIEVMAKKAPAPRVAVVMFSLKGNAVLLGRRLSSVGHSTFALPGGHLEFG</sequence>
<dbReference type="GO" id="GO:0006203">
    <property type="term" value="P:dGTP catabolic process"/>
    <property type="evidence" value="ECO:0007669"/>
    <property type="project" value="TreeGrafter"/>
</dbReference>
<name>A0AAN8Z0E3_9MAGN</name>
<dbReference type="InterPro" id="IPR015797">
    <property type="entry name" value="NUDIX_hydrolase-like_dom_sf"/>
</dbReference>
<dbReference type="EMBL" id="JBAMMX010000019">
    <property type="protein sequence ID" value="KAK6921809.1"/>
    <property type="molecule type" value="Genomic_DNA"/>
</dbReference>
<dbReference type="Gene3D" id="3.90.79.10">
    <property type="entry name" value="Nucleoside Triphosphate Pyrophosphohydrolase"/>
    <property type="match status" value="1"/>
</dbReference>